<keyword evidence="2" id="KW-0732">Signal</keyword>
<feature type="chain" id="PRO_5036474500" evidence="2">
    <location>
        <begin position="26"/>
        <end position="78"/>
    </location>
</feature>
<name>A0A8X6U3V2_NEPPI</name>
<evidence type="ECO:0000256" key="1">
    <source>
        <dbReference type="SAM" id="MobiDB-lite"/>
    </source>
</evidence>
<evidence type="ECO:0000313" key="4">
    <source>
        <dbReference type="Proteomes" id="UP000887013"/>
    </source>
</evidence>
<proteinExistence type="predicted"/>
<comment type="caution">
    <text evidence="3">The sequence shown here is derived from an EMBL/GenBank/DDBJ whole genome shotgun (WGS) entry which is preliminary data.</text>
</comment>
<dbReference type="AlphaFoldDB" id="A0A8X6U3V2"/>
<reference evidence="3" key="1">
    <citation type="submission" date="2020-08" db="EMBL/GenBank/DDBJ databases">
        <title>Multicomponent nature underlies the extraordinary mechanical properties of spider dragline silk.</title>
        <authorList>
            <person name="Kono N."/>
            <person name="Nakamura H."/>
            <person name="Mori M."/>
            <person name="Yoshida Y."/>
            <person name="Ohtoshi R."/>
            <person name="Malay A.D."/>
            <person name="Moran D.A.P."/>
            <person name="Tomita M."/>
            <person name="Numata K."/>
            <person name="Arakawa K."/>
        </authorList>
    </citation>
    <scope>NUCLEOTIDE SEQUENCE</scope>
</reference>
<feature type="signal peptide" evidence="2">
    <location>
        <begin position="1"/>
        <end position="25"/>
    </location>
</feature>
<dbReference type="EMBL" id="BMAW01073560">
    <property type="protein sequence ID" value="GFT88269.1"/>
    <property type="molecule type" value="Genomic_DNA"/>
</dbReference>
<gene>
    <name evidence="3" type="ORF">NPIL_39981</name>
</gene>
<feature type="region of interest" description="Disordered" evidence="1">
    <location>
        <begin position="59"/>
        <end position="78"/>
    </location>
</feature>
<accession>A0A8X6U3V2</accession>
<evidence type="ECO:0000256" key="2">
    <source>
        <dbReference type="SAM" id="SignalP"/>
    </source>
</evidence>
<keyword evidence="4" id="KW-1185">Reference proteome</keyword>
<organism evidence="3 4">
    <name type="scientific">Nephila pilipes</name>
    <name type="common">Giant wood spider</name>
    <name type="synonym">Nephila maculata</name>
    <dbReference type="NCBI Taxonomy" id="299642"/>
    <lineage>
        <taxon>Eukaryota</taxon>
        <taxon>Metazoa</taxon>
        <taxon>Ecdysozoa</taxon>
        <taxon>Arthropoda</taxon>
        <taxon>Chelicerata</taxon>
        <taxon>Arachnida</taxon>
        <taxon>Araneae</taxon>
        <taxon>Araneomorphae</taxon>
        <taxon>Entelegynae</taxon>
        <taxon>Araneoidea</taxon>
        <taxon>Nephilidae</taxon>
        <taxon>Nephila</taxon>
    </lineage>
</organism>
<protein>
    <submittedName>
        <fullName evidence="3">Uncharacterized protein</fullName>
    </submittedName>
</protein>
<sequence length="78" mass="8473">MSGNLIKSYFLVILCVCFVFLSIHPEVVEMAPKTRVERQSGDGDLITTEVSKDTVKSLLDASQGHGGSDEPAGNWSPY</sequence>
<dbReference type="Proteomes" id="UP000887013">
    <property type="component" value="Unassembled WGS sequence"/>
</dbReference>
<evidence type="ECO:0000313" key="3">
    <source>
        <dbReference type="EMBL" id="GFT88269.1"/>
    </source>
</evidence>